<dbReference type="FunFam" id="3.20.20.70:FF:000188">
    <property type="entry name" value="Mycofactocin radical SAM maturase MftC"/>
    <property type="match status" value="1"/>
</dbReference>
<dbReference type="eggNOG" id="COG0535">
    <property type="taxonomic scope" value="Bacteria"/>
</dbReference>
<gene>
    <name evidence="12" type="ordered locus">BN4_20517</name>
</gene>
<dbReference type="BioCyc" id="DPIE1322246:BN4_RS16840-MONOMER"/>
<evidence type="ECO:0000256" key="8">
    <source>
        <dbReference type="ARBA" id="ARBA00023462"/>
    </source>
</evidence>
<dbReference type="EMBL" id="FO203427">
    <property type="protein sequence ID" value="CCH50579.1"/>
    <property type="molecule type" value="Genomic_DNA"/>
</dbReference>
<dbReference type="SFLD" id="SFLDS00029">
    <property type="entry name" value="Radical_SAM"/>
    <property type="match status" value="1"/>
</dbReference>
<evidence type="ECO:0000256" key="4">
    <source>
        <dbReference type="ARBA" id="ARBA00022723"/>
    </source>
</evidence>
<protein>
    <recommendedName>
        <fullName evidence="10">Pre-heme d1 synthase</fullName>
    </recommendedName>
</protein>
<sequence length="397" mass="44549">MIGISKLYCGAVEPSDALRYNRESGQLPSHLLQFAKDKKPVVVWNMTQRCNLKCVHCYAHAVDPSSQKDPISNEKAKEIIDDLAQFGAPVMLFSGGEPLVREDLVDLAKYATSKGMRAVISTNGTLITKAKARELKEVGLSYVGISLDGAEEVHDKFRGVKGSYKQALKGVENCMAEGLKVGLRFTINKRNAVEVPHLFNLIETMEIPRICFYHLVYSGRGSDLMKEDLNHQETREVVDVIMDRTRALFDKGIPKEVLTVDNHADGPHVYHRLLKEDPKRAAEVLELLKMNEGNSSGRGIGCISWDGKVHADQFMRHITFGNVLERPFSEIWTDPKIELLQKLKDKRPHVGGRCATCRFLNICGGNFRARAEAVYDDFWAQDPACYLTDEEISGEKL</sequence>
<proteinExistence type="inferred from homology"/>
<keyword evidence="3" id="KW-0949">S-adenosyl-L-methionine</keyword>
<keyword evidence="2" id="KW-0004">4Fe-4S</keyword>
<dbReference type="STRING" id="1322246.BN4_20517"/>
<keyword evidence="5" id="KW-0408">Iron</keyword>
<dbReference type="PANTHER" id="PTHR11228:SF7">
    <property type="entry name" value="PQQA PEPTIDE CYCLASE"/>
    <property type="match status" value="1"/>
</dbReference>
<dbReference type="GO" id="GO:0046872">
    <property type="term" value="F:metal ion binding"/>
    <property type="evidence" value="ECO:0007669"/>
    <property type="project" value="UniProtKB-KW"/>
</dbReference>
<dbReference type="InterPro" id="IPR006638">
    <property type="entry name" value="Elp3/MiaA/NifB-like_rSAM"/>
</dbReference>
<dbReference type="GO" id="GO:0006783">
    <property type="term" value="P:heme biosynthetic process"/>
    <property type="evidence" value="ECO:0007669"/>
    <property type="project" value="TreeGrafter"/>
</dbReference>
<evidence type="ECO:0000256" key="10">
    <source>
        <dbReference type="ARBA" id="ARBA00073867"/>
    </source>
</evidence>
<reference evidence="13" key="2">
    <citation type="journal article" date="2013" name="Stand. Genomic Sci.">
        <title>Complete genome sequence of Desulfocapsa sulfexigens, a marine deltaproteobacterium specialized in disproportionating inorganic sulfur compounds.</title>
        <authorList>
            <person name="Finster K.W."/>
            <person name="Kjeldsen K.U."/>
            <person name="Kube M."/>
            <person name="Reinhardt R."/>
            <person name="Mussmann M."/>
            <person name="Amann R."/>
            <person name="Schreiber L."/>
        </authorList>
    </citation>
    <scope>NUCLEOTIDE SEQUENCE [LARGE SCALE GENOMIC DNA]</scope>
    <source>
        <strain evidence="13">DSM 10523 / SB164P1</strain>
    </source>
</reference>
<dbReference type="InterPro" id="IPR023885">
    <property type="entry name" value="4Fe4S-binding_SPASM_dom"/>
</dbReference>
<keyword evidence="4" id="KW-0479">Metal-binding</keyword>
<dbReference type="InterPro" id="IPR030894">
    <property type="entry name" value="Ahb_Proteobacteria"/>
</dbReference>
<dbReference type="SFLD" id="SFLDG01386">
    <property type="entry name" value="main_SPASM_domain-containing"/>
    <property type="match status" value="1"/>
</dbReference>
<comment type="similarity">
    <text evidence="8">Belongs to the radical SAM superfamily.</text>
</comment>
<evidence type="ECO:0000313" key="13">
    <source>
        <dbReference type="Proteomes" id="UP000011724"/>
    </source>
</evidence>
<keyword evidence="6" id="KW-0411">Iron-sulfur</keyword>
<dbReference type="InterPro" id="IPR013785">
    <property type="entry name" value="Aldolase_TIM"/>
</dbReference>
<dbReference type="CDD" id="cd01335">
    <property type="entry name" value="Radical_SAM"/>
    <property type="match status" value="1"/>
</dbReference>
<dbReference type="KEGG" id="dpi:BN4_20517"/>
<evidence type="ECO:0000256" key="7">
    <source>
        <dbReference type="ARBA" id="ARBA00023239"/>
    </source>
</evidence>
<dbReference type="InterPro" id="IPR034480">
    <property type="entry name" value="Heme_synthase-like"/>
</dbReference>
<dbReference type="Pfam" id="PF13186">
    <property type="entry name" value="SPASM"/>
    <property type="match status" value="1"/>
</dbReference>
<dbReference type="SUPFAM" id="SSF102114">
    <property type="entry name" value="Radical SAM enzymes"/>
    <property type="match status" value="1"/>
</dbReference>
<dbReference type="PIRSF" id="PIRSF037420">
    <property type="entry name" value="PQQ_syn_pqqE"/>
    <property type="match status" value="1"/>
</dbReference>
<dbReference type="HOGENOM" id="CLU_009273_4_0_7"/>
<reference evidence="12 13" key="1">
    <citation type="journal article" date="2013" name="PLoS ONE">
        <title>The first genomic and proteomic characterization of a deep-sea sulfate reducer: insights into the piezophilic lifestyle of Desulfovibrio piezophilus.</title>
        <authorList>
            <person name="Pradel N."/>
            <person name="Ji B."/>
            <person name="Gimenez G."/>
            <person name="Talla E."/>
            <person name="Lenoble P."/>
            <person name="Garel M."/>
            <person name="Tamburini C."/>
            <person name="Fourquet P."/>
            <person name="Lebrun R."/>
            <person name="Bertin P."/>
            <person name="Denis Y."/>
            <person name="Pophillat M."/>
            <person name="Barbe V."/>
            <person name="Ollivier B."/>
            <person name="Dolla A."/>
        </authorList>
    </citation>
    <scope>NUCLEOTIDE SEQUENCE [LARGE SCALE GENOMIC DNA]</scope>
    <source>
        <strain evidence="13">DSM 10523 / SB164P1</strain>
    </source>
</reference>
<dbReference type="PROSITE" id="PS51918">
    <property type="entry name" value="RADICAL_SAM"/>
    <property type="match status" value="1"/>
</dbReference>
<evidence type="ECO:0000256" key="9">
    <source>
        <dbReference type="ARBA" id="ARBA00056787"/>
    </source>
</evidence>
<dbReference type="PANTHER" id="PTHR11228">
    <property type="entry name" value="RADICAL SAM DOMAIN PROTEIN"/>
    <property type="match status" value="1"/>
</dbReference>
<dbReference type="InterPro" id="IPR058240">
    <property type="entry name" value="rSAM_sf"/>
</dbReference>
<dbReference type="NCBIfam" id="TIGR04085">
    <property type="entry name" value="rSAM_more_4Fe4S"/>
    <property type="match status" value="1"/>
</dbReference>
<dbReference type="AlphaFoldDB" id="M1WT37"/>
<evidence type="ECO:0000256" key="5">
    <source>
        <dbReference type="ARBA" id="ARBA00023004"/>
    </source>
</evidence>
<dbReference type="Pfam" id="PF04055">
    <property type="entry name" value="Radical_SAM"/>
    <property type="match status" value="1"/>
</dbReference>
<dbReference type="SFLD" id="SFLDF00543">
    <property type="entry name" value="alternative_heme_biosynthesis"/>
    <property type="match status" value="1"/>
</dbReference>
<evidence type="ECO:0000256" key="1">
    <source>
        <dbReference type="ARBA" id="ARBA00001966"/>
    </source>
</evidence>
<evidence type="ECO:0000256" key="2">
    <source>
        <dbReference type="ARBA" id="ARBA00022485"/>
    </source>
</evidence>
<dbReference type="Proteomes" id="UP000011724">
    <property type="component" value="Chromosome"/>
</dbReference>
<dbReference type="NCBIfam" id="TIGR04546">
    <property type="entry name" value="rSAM_ahbC_deAc"/>
    <property type="match status" value="1"/>
</dbReference>
<dbReference type="InterPro" id="IPR017200">
    <property type="entry name" value="PqqE-like"/>
</dbReference>
<dbReference type="SMART" id="SM00729">
    <property type="entry name" value="Elp3"/>
    <property type="match status" value="1"/>
</dbReference>
<evidence type="ECO:0000259" key="11">
    <source>
        <dbReference type="PROSITE" id="PS51918"/>
    </source>
</evidence>
<accession>M1WT37</accession>
<dbReference type="GO" id="GO:0051539">
    <property type="term" value="F:4 iron, 4 sulfur cluster binding"/>
    <property type="evidence" value="ECO:0007669"/>
    <property type="project" value="UniProtKB-KW"/>
</dbReference>
<feature type="domain" description="Radical SAM core" evidence="11">
    <location>
        <begin position="36"/>
        <end position="247"/>
    </location>
</feature>
<dbReference type="RefSeq" id="WP_015416621.1">
    <property type="nucleotide sequence ID" value="NC_020409.1"/>
</dbReference>
<comment type="cofactor">
    <cofactor evidence="1">
        <name>[4Fe-4S] cluster</name>
        <dbReference type="ChEBI" id="CHEBI:49883"/>
    </cofactor>
</comment>
<dbReference type="Gene3D" id="3.20.20.70">
    <property type="entry name" value="Aldolase class I"/>
    <property type="match status" value="1"/>
</dbReference>
<dbReference type="CDD" id="cd21123">
    <property type="entry name" value="SPASM_MftC-like"/>
    <property type="match status" value="1"/>
</dbReference>
<dbReference type="SFLD" id="SFLDG01067">
    <property type="entry name" value="SPASM/twitch_domain_containing"/>
    <property type="match status" value="1"/>
</dbReference>
<comment type="function">
    <text evidence="9">Involved in heme d1 biosynthesis. Radical SAM enzyme that catalyzes the removal of two propionate side chains from the intermediate 12,18-didecarboxysiroheme (DDSH) and may introduce the keto functions on rings A and B, yielding the heme d1 precursor dihydro-heme d1.</text>
</comment>
<dbReference type="InterPro" id="IPR050377">
    <property type="entry name" value="Radical_SAM_PqqE_MftC-like"/>
</dbReference>
<keyword evidence="13" id="KW-1185">Reference proteome</keyword>
<dbReference type="PATRIC" id="fig|879567.3.peg.3619"/>
<dbReference type="SFLD" id="SFLDG01385">
    <property type="entry name" value="heme_carboxy_lyase_like"/>
    <property type="match status" value="1"/>
</dbReference>
<keyword evidence="7" id="KW-0456">Lyase</keyword>
<dbReference type="InterPro" id="IPR007197">
    <property type="entry name" value="rSAM"/>
</dbReference>
<dbReference type="OrthoDB" id="9782387at2"/>
<organism evidence="12 13">
    <name type="scientific">Pseudodesulfovibrio piezophilus (strain DSM 21447 / JCM 15486 / C1TLV30)</name>
    <name type="common">Desulfovibrio piezophilus</name>
    <dbReference type="NCBI Taxonomy" id="1322246"/>
    <lineage>
        <taxon>Bacteria</taxon>
        <taxon>Pseudomonadati</taxon>
        <taxon>Thermodesulfobacteriota</taxon>
        <taxon>Desulfovibrionia</taxon>
        <taxon>Desulfovibrionales</taxon>
        <taxon>Desulfovibrionaceae</taxon>
    </lineage>
</organism>
<dbReference type="GO" id="GO:0003824">
    <property type="term" value="F:catalytic activity"/>
    <property type="evidence" value="ECO:0007669"/>
    <property type="project" value="InterPro"/>
</dbReference>
<evidence type="ECO:0000313" key="12">
    <source>
        <dbReference type="EMBL" id="CCH50579.1"/>
    </source>
</evidence>
<evidence type="ECO:0000256" key="3">
    <source>
        <dbReference type="ARBA" id="ARBA00022691"/>
    </source>
</evidence>
<dbReference type="InterPro" id="IPR034479">
    <property type="entry name" value="AhbC-like"/>
</dbReference>
<name>M1WT37_PSEP2</name>
<evidence type="ECO:0000256" key="6">
    <source>
        <dbReference type="ARBA" id="ARBA00023014"/>
    </source>
</evidence>